<gene>
    <name evidence="2" type="ORF">Ccrd_024527</name>
</gene>
<feature type="domain" description="Ycf2 N-terminal" evidence="1">
    <location>
        <begin position="1"/>
        <end position="52"/>
    </location>
</feature>
<feature type="domain" description="Ycf2 N-terminal" evidence="1">
    <location>
        <begin position="59"/>
        <end position="119"/>
    </location>
</feature>
<dbReference type="Gramene" id="KVH88089">
    <property type="protein sequence ID" value="KVH88089"/>
    <property type="gene ID" value="Ccrd_024527"/>
</dbReference>
<dbReference type="AlphaFoldDB" id="A0A118JSA5"/>
<sequence length="119" mass="14227">MTGDEFEFWILELREIKNSYYFLDSWTQFNSVGSFITFFPSRFIKLFDSQIWIDKQGSVFFCNVRNVSSNIQYDSIRSSFVQVRDSIQLKGSYDQSRDHFDSISNENSEYHTLINQREI</sequence>
<dbReference type="Proteomes" id="UP000243975">
    <property type="component" value="Unassembled WGS sequence"/>
</dbReference>
<evidence type="ECO:0000313" key="3">
    <source>
        <dbReference type="Proteomes" id="UP000243975"/>
    </source>
</evidence>
<comment type="caution">
    <text evidence="2">The sequence shown here is derived from an EMBL/GenBank/DDBJ whole genome shotgun (WGS) entry which is preliminary data.</text>
</comment>
<accession>A0A118JSA5</accession>
<organism evidence="2 3">
    <name type="scientific">Cynara cardunculus var. scolymus</name>
    <name type="common">Globe artichoke</name>
    <name type="synonym">Cynara scolymus</name>
    <dbReference type="NCBI Taxonomy" id="59895"/>
    <lineage>
        <taxon>Eukaryota</taxon>
        <taxon>Viridiplantae</taxon>
        <taxon>Streptophyta</taxon>
        <taxon>Embryophyta</taxon>
        <taxon>Tracheophyta</taxon>
        <taxon>Spermatophyta</taxon>
        <taxon>Magnoliopsida</taxon>
        <taxon>eudicotyledons</taxon>
        <taxon>Gunneridae</taxon>
        <taxon>Pentapetalae</taxon>
        <taxon>asterids</taxon>
        <taxon>campanulids</taxon>
        <taxon>Asterales</taxon>
        <taxon>Asteraceae</taxon>
        <taxon>Carduoideae</taxon>
        <taxon>Cardueae</taxon>
        <taxon>Carduinae</taxon>
        <taxon>Cynara</taxon>
    </lineage>
</organism>
<dbReference type="Pfam" id="PF05695">
    <property type="entry name" value="Ycf2"/>
    <property type="match status" value="2"/>
</dbReference>
<proteinExistence type="predicted"/>
<reference evidence="2 3" key="1">
    <citation type="journal article" date="2016" name="Sci. Rep.">
        <title>The genome sequence of the outbreeding globe artichoke constructed de novo incorporating a phase-aware low-pass sequencing strategy of F1 progeny.</title>
        <authorList>
            <person name="Scaglione D."/>
            <person name="Reyes-Chin-Wo S."/>
            <person name="Acquadro A."/>
            <person name="Froenicke L."/>
            <person name="Portis E."/>
            <person name="Beitel C."/>
            <person name="Tirone M."/>
            <person name="Mauro R."/>
            <person name="Lo Monaco A."/>
            <person name="Mauromicale G."/>
            <person name="Faccioli P."/>
            <person name="Cattivelli L."/>
            <person name="Rieseberg L."/>
            <person name="Michelmore R."/>
            <person name="Lanteri S."/>
        </authorList>
    </citation>
    <scope>NUCLEOTIDE SEQUENCE [LARGE SCALE GENOMIC DNA]</scope>
    <source>
        <strain evidence="2">2C</strain>
    </source>
</reference>
<dbReference type="InterPro" id="IPR056777">
    <property type="entry name" value="Ycf2_N"/>
</dbReference>
<protein>
    <submittedName>
        <fullName evidence="2">Uncharacterized protein family Ycf2</fullName>
    </submittedName>
</protein>
<name>A0A118JSA5_CYNCS</name>
<keyword evidence="3" id="KW-1185">Reference proteome</keyword>
<dbReference type="EMBL" id="LEKV01005583">
    <property type="protein sequence ID" value="KVH88089.1"/>
    <property type="molecule type" value="Genomic_DNA"/>
</dbReference>
<evidence type="ECO:0000313" key="2">
    <source>
        <dbReference type="EMBL" id="KVH88089.1"/>
    </source>
</evidence>
<evidence type="ECO:0000259" key="1">
    <source>
        <dbReference type="Pfam" id="PF05695"/>
    </source>
</evidence>
<dbReference type="STRING" id="59895.A0A118JSA5"/>